<reference evidence="2" key="1">
    <citation type="submission" date="2023-07" db="EMBL/GenBank/DDBJ databases">
        <authorList>
            <person name="Stuckert A."/>
        </authorList>
    </citation>
    <scope>NUCLEOTIDE SEQUENCE</scope>
</reference>
<keyword evidence="1" id="KW-1133">Transmembrane helix</keyword>
<dbReference type="EMBL" id="CAUEEQ010066084">
    <property type="protein sequence ID" value="CAJ0965247.1"/>
    <property type="molecule type" value="Genomic_DNA"/>
</dbReference>
<proteinExistence type="predicted"/>
<keyword evidence="3" id="KW-1185">Reference proteome</keyword>
<comment type="caution">
    <text evidence="2">The sequence shown here is derived from an EMBL/GenBank/DDBJ whole genome shotgun (WGS) entry which is preliminary data.</text>
</comment>
<keyword evidence="1" id="KW-0812">Transmembrane</keyword>
<dbReference type="Proteomes" id="UP001176940">
    <property type="component" value="Unassembled WGS sequence"/>
</dbReference>
<sequence length="150" mass="17184">MKTLFLALKTIQQNDVQKAKIFLNLRESEHKNIQVLMIFVKFKGRALPSQKTLNRQQGMRSLSSSPSHFGHVELWVMVTIPICVLAIAIMLTVYTCQRRYGAYKRTRRQCIEEPLTECNLDPDGKCLKDLIYDMSTSGSGSGMFNLLHPY</sequence>
<evidence type="ECO:0000313" key="3">
    <source>
        <dbReference type="Proteomes" id="UP001176940"/>
    </source>
</evidence>
<evidence type="ECO:0000313" key="2">
    <source>
        <dbReference type="EMBL" id="CAJ0965247.1"/>
    </source>
</evidence>
<keyword evidence="1" id="KW-0472">Membrane</keyword>
<evidence type="ECO:0000256" key="1">
    <source>
        <dbReference type="SAM" id="Phobius"/>
    </source>
</evidence>
<accession>A0ABN9MEQ6</accession>
<protein>
    <submittedName>
        <fullName evidence="2">Uncharacterized protein</fullName>
    </submittedName>
</protein>
<feature type="transmembrane region" description="Helical" evidence="1">
    <location>
        <begin position="74"/>
        <end position="96"/>
    </location>
</feature>
<name>A0ABN9MEQ6_9NEOB</name>
<organism evidence="2 3">
    <name type="scientific">Ranitomeya imitator</name>
    <name type="common">mimic poison frog</name>
    <dbReference type="NCBI Taxonomy" id="111125"/>
    <lineage>
        <taxon>Eukaryota</taxon>
        <taxon>Metazoa</taxon>
        <taxon>Chordata</taxon>
        <taxon>Craniata</taxon>
        <taxon>Vertebrata</taxon>
        <taxon>Euteleostomi</taxon>
        <taxon>Amphibia</taxon>
        <taxon>Batrachia</taxon>
        <taxon>Anura</taxon>
        <taxon>Neobatrachia</taxon>
        <taxon>Hyloidea</taxon>
        <taxon>Dendrobatidae</taxon>
        <taxon>Dendrobatinae</taxon>
        <taxon>Ranitomeya</taxon>
    </lineage>
</organism>
<gene>
    <name evidence="2" type="ORF">RIMI_LOCUS20089905</name>
</gene>